<dbReference type="GO" id="GO:0071011">
    <property type="term" value="C:precatalytic spliceosome"/>
    <property type="evidence" value="ECO:0007669"/>
    <property type="project" value="TreeGrafter"/>
</dbReference>
<dbReference type="InterPro" id="IPR012677">
    <property type="entry name" value="Nucleotide-bd_a/b_plait_sf"/>
</dbReference>
<protein>
    <recommendedName>
        <fullName evidence="3">RRM domain-containing protein</fullName>
    </recommendedName>
</protein>
<evidence type="ECO:0000313" key="4">
    <source>
        <dbReference type="EMBL" id="KAJ7305840.1"/>
    </source>
</evidence>
<feature type="domain" description="RRM" evidence="3">
    <location>
        <begin position="367"/>
        <end position="445"/>
    </location>
</feature>
<comment type="caution">
    <text evidence="4">The sequence shown here is derived from an EMBL/GenBank/DDBJ whole genome shotgun (WGS) entry which is preliminary data.</text>
</comment>
<dbReference type="PANTHER" id="PTHR47330:SF1">
    <property type="entry name" value="POLY(U)-BINDING-SPLICING FACTOR PUF60"/>
    <property type="match status" value="1"/>
</dbReference>
<dbReference type="GO" id="GO:0071013">
    <property type="term" value="C:catalytic step 2 spliceosome"/>
    <property type="evidence" value="ECO:0007669"/>
    <property type="project" value="TreeGrafter"/>
</dbReference>
<dbReference type="PANTHER" id="PTHR47330">
    <property type="entry name" value="POLY(U)-BINDING-SPLICING FACTOR PUF60-B-RELATED"/>
    <property type="match status" value="1"/>
</dbReference>
<dbReference type="SMART" id="SM00360">
    <property type="entry name" value="RRM"/>
    <property type="match status" value="2"/>
</dbReference>
<keyword evidence="1" id="KW-0694">RNA-binding</keyword>
<keyword evidence="5" id="KW-1185">Reference proteome</keyword>
<feature type="domain" description="RRM" evidence="3">
    <location>
        <begin position="272"/>
        <end position="346"/>
    </location>
</feature>
<dbReference type="GO" id="GO:0003723">
    <property type="term" value="F:RNA binding"/>
    <property type="evidence" value="ECO:0007669"/>
    <property type="project" value="UniProtKB-UniRule"/>
</dbReference>
<dbReference type="Gene3D" id="3.30.70.330">
    <property type="match status" value="2"/>
</dbReference>
<dbReference type="InterPro" id="IPR051974">
    <property type="entry name" value="PUF60_regulator"/>
</dbReference>
<dbReference type="GO" id="GO:0006376">
    <property type="term" value="P:mRNA splice site recognition"/>
    <property type="evidence" value="ECO:0007669"/>
    <property type="project" value="TreeGrafter"/>
</dbReference>
<dbReference type="InterPro" id="IPR000504">
    <property type="entry name" value="RRM_dom"/>
</dbReference>
<organism evidence="4 5">
    <name type="scientific">Phrynocephalus forsythii</name>
    <dbReference type="NCBI Taxonomy" id="171643"/>
    <lineage>
        <taxon>Eukaryota</taxon>
        <taxon>Metazoa</taxon>
        <taxon>Chordata</taxon>
        <taxon>Craniata</taxon>
        <taxon>Vertebrata</taxon>
        <taxon>Euteleostomi</taxon>
        <taxon>Lepidosauria</taxon>
        <taxon>Squamata</taxon>
        <taxon>Bifurcata</taxon>
        <taxon>Unidentata</taxon>
        <taxon>Episquamata</taxon>
        <taxon>Toxicofera</taxon>
        <taxon>Iguania</taxon>
        <taxon>Acrodonta</taxon>
        <taxon>Agamidae</taxon>
        <taxon>Agaminae</taxon>
        <taxon>Phrynocephalus</taxon>
    </lineage>
</organism>
<sequence length="535" mass="60428">MATATEVIKNKRRYEGNEHGEEVQKIKKKRKITKDDGFQKEENATILSKEKKPRLPVAPFGTDCEISYDQLFEFLKCSALGERCGATLPSWCRIHHRRHLAGIAVVVLREVGQLHFNQFYLQFSHLRKTFRHHFLLPALSNDSMGKLSGPRQDDCQISRQEVEKNPIIEKYGEEPQGLSHYLLTQEEMRSYDYPLEGSENCRRFVHTCCNGLVTDSSPLFGLDCEMVLKRALEEIPRSSFSVIQFALDSRHMTSALIAEASSKMKSKLDNMLTVYAGPFGKDVCLKSVKRAFKRYGHIRSIRIIPETFKPYICIQYEVLEAAQLAVDRLHGTKIRGSRIKVQRPITETTLDCERLVKELEKDAANEAVVYLAGTRRTQSEADLQEELSDLKGLRSVLLPRDPETGRQRRYCFLKFQTPESAANALAALEELAARGSKLQSRQAISLPWLHPWASPAKQNGGLLAASPPHRTSHLQEDVLKKAMKAFDGKIRKLYQCLPNNTLCVILLPGTDRLPGPLPGFGVLGIKDENASVGSR</sequence>
<reference evidence="4" key="1">
    <citation type="journal article" date="2023" name="DNA Res.">
        <title>Chromosome-level genome assembly of Phrynocephalus forsythii using third-generation DNA sequencing and Hi-C analysis.</title>
        <authorList>
            <person name="Qi Y."/>
            <person name="Zhao W."/>
            <person name="Zhao Y."/>
            <person name="Niu C."/>
            <person name="Cao S."/>
            <person name="Zhang Y."/>
        </authorList>
    </citation>
    <scope>NUCLEOTIDE SEQUENCE</scope>
    <source>
        <tissue evidence="4">Muscle</tissue>
    </source>
</reference>
<evidence type="ECO:0000256" key="1">
    <source>
        <dbReference type="PROSITE-ProRule" id="PRU00176"/>
    </source>
</evidence>
<gene>
    <name evidence="4" type="ORF">JRQ81_010206</name>
</gene>
<evidence type="ECO:0000259" key="3">
    <source>
        <dbReference type="PROSITE" id="PS50102"/>
    </source>
</evidence>
<accession>A0A9Q0XA08</accession>
<dbReference type="Proteomes" id="UP001142489">
    <property type="component" value="Unassembled WGS sequence"/>
</dbReference>
<dbReference type="EMBL" id="JAPFRF010000021">
    <property type="protein sequence ID" value="KAJ7305840.1"/>
    <property type="molecule type" value="Genomic_DNA"/>
</dbReference>
<dbReference type="Pfam" id="PF00076">
    <property type="entry name" value="RRM_1"/>
    <property type="match status" value="2"/>
</dbReference>
<proteinExistence type="predicted"/>
<evidence type="ECO:0000256" key="2">
    <source>
        <dbReference type="SAM" id="MobiDB-lite"/>
    </source>
</evidence>
<dbReference type="OrthoDB" id="3996471at2759"/>
<dbReference type="PROSITE" id="PS50102">
    <property type="entry name" value="RRM"/>
    <property type="match status" value="2"/>
</dbReference>
<feature type="region of interest" description="Disordered" evidence="2">
    <location>
        <begin position="1"/>
        <end position="28"/>
    </location>
</feature>
<dbReference type="GO" id="GO:0000381">
    <property type="term" value="P:regulation of alternative mRNA splicing, via spliceosome"/>
    <property type="evidence" value="ECO:0007669"/>
    <property type="project" value="TreeGrafter"/>
</dbReference>
<dbReference type="InterPro" id="IPR035979">
    <property type="entry name" value="RBD_domain_sf"/>
</dbReference>
<feature type="compositionally biased region" description="Basic and acidic residues" evidence="2">
    <location>
        <begin position="13"/>
        <end position="25"/>
    </location>
</feature>
<name>A0A9Q0XA08_9SAUR</name>
<dbReference type="AlphaFoldDB" id="A0A9Q0XA08"/>
<dbReference type="SUPFAM" id="SSF54928">
    <property type="entry name" value="RNA-binding domain, RBD"/>
    <property type="match status" value="1"/>
</dbReference>
<evidence type="ECO:0000313" key="5">
    <source>
        <dbReference type="Proteomes" id="UP001142489"/>
    </source>
</evidence>
<dbReference type="GO" id="GO:0000380">
    <property type="term" value="P:alternative mRNA splicing, via spliceosome"/>
    <property type="evidence" value="ECO:0007669"/>
    <property type="project" value="TreeGrafter"/>
</dbReference>